<keyword evidence="4 10" id="KW-0732">Signal</keyword>
<evidence type="ECO:0000256" key="7">
    <source>
        <dbReference type="ARBA" id="ARBA00023136"/>
    </source>
</evidence>
<feature type="transmembrane region" description="Helical" evidence="9">
    <location>
        <begin position="503"/>
        <end position="534"/>
    </location>
</feature>
<keyword evidence="12" id="KW-1185">Reference proteome</keyword>
<evidence type="ECO:0000256" key="4">
    <source>
        <dbReference type="ARBA" id="ARBA00022729"/>
    </source>
</evidence>
<dbReference type="PANTHER" id="PTHR31826">
    <property type="entry name" value="NICALIN"/>
    <property type="match status" value="1"/>
</dbReference>
<proteinExistence type="inferred from homology"/>
<comment type="subcellular location">
    <subcellularLocation>
        <location evidence="1">Endoplasmic reticulum membrane</location>
        <topology evidence="1">Single-pass membrane protein</topology>
    </subcellularLocation>
</comment>
<reference evidence="11 12" key="1">
    <citation type="submission" date="2021-04" db="EMBL/GenBank/DDBJ databases">
        <authorList>
            <person name="Bliznina A."/>
        </authorList>
    </citation>
    <scope>NUCLEOTIDE SEQUENCE [LARGE SCALE GENOMIC DNA]</scope>
</reference>
<feature type="signal peptide" evidence="10">
    <location>
        <begin position="1"/>
        <end position="30"/>
    </location>
</feature>
<evidence type="ECO:0000256" key="6">
    <source>
        <dbReference type="ARBA" id="ARBA00022989"/>
    </source>
</evidence>
<sequence length="546" mass="60410">MWLDDLFPGEWKFSMAVVPIFLLCIAPTEASYEFPAYRMYQYEYQSADITDREAFGSTGAVVSFEGRAPDAKQITRKNVVINLLDITSEQSFKSLLDKNPGSVLIILPDFMRTEDFRNVTKKTLDQLADAEQALLDFPITQIPIYFSYETAELKQIQDELKDLSDLTGASAILHAGSSVLHQFSVTGKQPELLKTRLDAIESRLDGISGSPTILVTTKMDAFASSFALARGANSAGSGLGVTLEIARSLSMLFIDDSTRPQYNVLFAIMPADSINFVSTKNWLDAKDKNENSGNLKNIHLAICLDALGSSSEGKIYAHVSKPPAEGTLGAKFYKSLQAAASANGLELELVHKKINIQEEARKWQHERFAFKKVPSITLSTISDPESSARRSLADFSSRINKQEYATVTKTIGAGLLNTLYQDKAITHGIEVNGDAAFAWVENLSATQRSAGNFTKRSFNDIKKHMDTFTSNVELVNVGQGIDLYNTHEVVMSQFLVRPPIFDLYLGSIVGLWLGLIYLLITNFTEIIACLKPILSRPDVVKRKKIN</sequence>
<keyword evidence="8" id="KW-0325">Glycoprotein</keyword>
<accession>A0ABN7T3H5</accession>
<evidence type="ECO:0000256" key="5">
    <source>
        <dbReference type="ARBA" id="ARBA00022824"/>
    </source>
</evidence>
<dbReference type="Gene3D" id="3.40.630.10">
    <property type="entry name" value="Zn peptidases"/>
    <property type="match status" value="1"/>
</dbReference>
<evidence type="ECO:0000256" key="10">
    <source>
        <dbReference type="SAM" id="SignalP"/>
    </source>
</evidence>
<evidence type="ECO:0000256" key="2">
    <source>
        <dbReference type="ARBA" id="ARBA00007717"/>
    </source>
</evidence>
<feature type="chain" id="PRO_5046924265" evidence="10">
    <location>
        <begin position="31"/>
        <end position="546"/>
    </location>
</feature>
<keyword evidence="7 9" id="KW-0472">Membrane</keyword>
<dbReference type="Pfam" id="PF05450">
    <property type="entry name" value="Nicastrin"/>
    <property type="match status" value="1"/>
</dbReference>
<evidence type="ECO:0000256" key="8">
    <source>
        <dbReference type="ARBA" id="ARBA00023180"/>
    </source>
</evidence>
<comment type="similarity">
    <text evidence="2">Belongs to the nicastrin family.</text>
</comment>
<name>A0ABN7T3H5_OIKDI</name>
<dbReference type="InterPro" id="IPR016574">
    <property type="entry name" value="Nicalin"/>
</dbReference>
<keyword evidence="5" id="KW-0256">Endoplasmic reticulum</keyword>
<organism evidence="11 12">
    <name type="scientific">Oikopleura dioica</name>
    <name type="common">Tunicate</name>
    <dbReference type="NCBI Taxonomy" id="34765"/>
    <lineage>
        <taxon>Eukaryota</taxon>
        <taxon>Metazoa</taxon>
        <taxon>Chordata</taxon>
        <taxon>Tunicata</taxon>
        <taxon>Appendicularia</taxon>
        <taxon>Copelata</taxon>
        <taxon>Oikopleuridae</taxon>
        <taxon>Oikopleura</taxon>
    </lineage>
</organism>
<protein>
    <submittedName>
        <fullName evidence="11">Oidioi.mRNA.OKI2018_I69.chr2.g6564.t1.cds</fullName>
    </submittedName>
</protein>
<evidence type="ECO:0000313" key="12">
    <source>
        <dbReference type="Proteomes" id="UP001158576"/>
    </source>
</evidence>
<keyword evidence="6 9" id="KW-1133">Transmembrane helix</keyword>
<evidence type="ECO:0000256" key="1">
    <source>
        <dbReference type="ARBA" id="ARBA00004389"/>
    </source>
</evidence>
<evidence type="ECO:0000256" key="9">
    <source>
        <dbReference type="SAM" id="Phobius"/>
    </source>
</evidence>
<evidence type="ECO:0000256" key="3">
    <source>
        <dbReference type="ARBA" id="ARBA00022692"/>
    </source>
</evidence>
<keyword evidence="3 9" id="KW-0812">Transmembrane</keyword>
<gene>
    <name evidence="11" type="ORF">OKIOD_LOCUS15329</name>
</gene>
<dbReference type="SUPFAM" id="SSF53187">
    <property type="entry name" value="Zn-dependent exopeptidases"/>
    <property type="match status" value="1"/>
</dbReference>
<dbReference type="Proteomes" id="UP001158576">
    <property type="component" value="Chromosome 2"/>
</dbReference>
<dbReference type="EMBL" id="OU015567">
    <property type="protein sequence ID" value="CAG5112338.1"/>
    <property type="molecule type" value="Genomic_DNA"/>
</dbReference>
<evidence type="ECO:0000313" key="11">
    <source>
        <dbReference type="EMBL" id="CAG5112338.1"/>
    </source>
</evidence>